<proteinExistence type="predicted"/>
<dbReference type="InterPro" id="IPR050300">
    <property type="entry name" value="GDXG_lipolytic_enzyme"/>
</dbReference>
<keyword evidence="1 3" id="KW-0378">Hydrolase</keyword>
<evidence type="ECO:0000313" key="3">
    <source>
        <dbReference type="EMBL" id="MBP0616504.1"/>
    </source>
</evidence>
<evidence type="ECO:0000313" key="4">
    <source>
        <dbReference type="Proteomes" id="UP000678276"/>
    </source>
</evidence>
<dbReference type="InterPro" id="IPR049492">
    <property type="entry name" value="BD-FAE-like_dom"/>
</dbReference>
<dbReference type="Proteomes" id="UP000678276">
    <property type="component" value="Unassembled WGS sequence"/>
</dbReference>
<dbReference type="EMBL" id="JAGJCF010000009">
    <property type="protein sequence ID" value="MBP0616504.1"/>
    <property type="molecule type" value="Genomic_DNA"/>
</dbReference>
<dbReference type="Pfam" id="PF20434">
    <property type="entry name" value="BD-FAE"/>
    <property type="match status" value="1"/>
</dbReference>
<evidence type="ECO:0000259" key="2">
    <source>
        <dbReference type="Pfam" id="PF20434"/>
    </source>
</evidence>
<dbReference type="PANTHER" id="PTHR48081">
    <property type="entry name" value="AB HYDROLASE SUPERFAMILY PROTEIN C4A8.06C"/>
    <property type="match status" value="1"/>
</dbReference>
<evidence type="ECO:0000256" key="1">
    <source>
        <dbReference type="ARBA" id="ARBA00022801"/>
    </source>
</evidence>
<feature type="domain" description="BD-FAE-like" evidence="2">
    <location>
        <begin position="66"/>
        <end position="154"/>
    </location>
</feature>
<reference evidence="3 4" key="1">
    <citation type="submission" date="2021-04" db="EMBL/GenBank/DDBJ databases">
        <title>Whole genome sequence of Jiella sp. KSK16Y-1.</title>
        <authorList>
            <person name="Tuo L."/>
        </authorList>
    </citation>
    <scope>NUCLEOTIDE SEQUENCE [LARGE SCALE GENOMIC DNA]</scope>
    <source>
        <strain evidence="3 4">KSK16Y-1</strain>
    </source>
</reference>
<name>A0ABS4BKD3_9HYPH</name>
<dbReference type="PANTHER" id="PTHR48081:SF33">
    <property type="entry name" value="KYNURENINE FORMAMIDASE"/>
    <property type="match status" value="1"/>
</dbReference>
<dbReference type="SUPFAM" id="SSF53474">
    <property type="entry name" value="alpha/beta-Hydrolases"/>
    <property type="match status" value="1"/>
</dbReference>
<keyword evidence="4" id="KW-1185">Reference proteome</keyword>
<dbReference type="InterPro" id="IPR029058">
    <property type="entry name" value="AB_hydrolase_fold"/>
</dbReference>
<dbReference type="Gene3D" id="3.40.50.1820">
    <property type="entry name" value="alpha/beta hydrolase"/>
    <property type="match status" value="1"/>
</dbReference>
<comment type="caution">
    <text evidence="3">The sequence shown here is derived from an EMBL/GenBank/DDBJ whole genome shotgun (WGS) entry which is preliminary data.</text>
</comment>
<organism evidence="3 4">
    <name type="scientific">Jiella mangrovi</name>
    <dbReference type="NCBI Taxonomy" id="2821407"/>
    <lineage>
        <taxon>Bacteria</taxon>
        <taxon>Pseudomonadati</taxon>
        <taxon>Pseudomonadota</taxon>
        <taxon>Alphaproteobacteria</taxon>
        <taxon>Hyphomicrobiales</taxon>
        <taxon>Aurantimonadaceae</taxon>
        <taxon>Jiella</taxon>
    </lineage>
</organism>
<dbReference type="GO" id="GO:0016787">
    <property type="term" value="F:hydrolase activity"/>
    <property type="evidence" value="ECO:0007669"/>
    <property type="project" value="UniProtKB-KW"/>
</dbReference>
<accession>A0ABS4BKD3</accession>
<gene>
    <name evidence="3" type="ORF">J6595_13025</name>
</gene>
<sequence length="279" mass="30285">MWTGGEPICDYDRAYDNGGSIADAKSYLPRWQEEARAFRDALAAADRAELGLAYGEKRRQIYDFFQPQEEPKGLVVFVHGGYWKGQEIGNWSHFAKGALDRGFAVALPDYTLCPQATIPEITQEIARFLDEVAARDAGPIRLSGHSAGGHLVTRMLCSNAPISPATAGRIDRVASISGCHDLRPIMRTGMNAVLGLDAATARAESPALLEPRAGIDLLCLCGGAELPEFRRQNSLLANVWHGFGGRTRAVEAPGRHHFDVVDELIAPSSELLAFLTQTG</sequence>
<protein>
    <submittedName>
        <fullName evidence="3">Alpha/beta hydrolase</fullName>
    </submittedName>
</protein>